<dbReference type="AlphaFoldDB" id="A0A7S7SMX5"/>
<evidence type="ECO:0000256" key="2">
    <source>
        <dbReference type="ARBA" id="ARBA00022448"/>
    </source>
</evidence>
<dbReference type="EMBL" id="CP063849">
    <property type="protein sequence ID" value="QOY91777.1"/>
    <property type="molecule type" value="Genomic_DNA"/>
</dbReference>
<feature type="domain" description="TonB-dependent transporter Oar-like beta-barrel" evidence="7">
    <location>
        <begin position="235"/>
        <end position="1145"/>
    </location>
</feature>
<evidence type="ECO:0000256" key="5">
    <source>
        <dbReference type="ARBA" id="ARBA00023136"/>
    </source>
</evidence>
<keyword evidence="5" id="KW-0472">Membrane</keyword>
<dbReference type="RefSeq" id="WP_194453431.1">
    <property type="nucleotide sequence ID" value="NZ_CP063849.1"/>
</dbReference>
<reference evidence="8 9" key="1">
    <citation type="submission" date="2020-10" db="EMBL/GenBank/DDBJ databases">
        <title>Complete genome sequence of Paludibaculum fermentans P105T, a facultatively anaerobic acidobacterium capable of dissimilatory Fe(III) reduction.</title>
        <authorList>
            <person name="Dedysh S.N."/>
            <person name="Beletsky A.V."/>
            <person name="Kulichevskaya I.S."/>
            <person name="Mardanov A.V."/>
            <person name="Ravin N.V."/>
        </authorList>
    </citation>
    <scope>NUCLEOTIDE SEQUENCE [LARGE SCALE GENOMIC DNA]</scope>
    <source>
        <strain evidence="8 9">P105</strain>
    </source>
</reference>
<dbReference type="InterPro" id="IPR039426">
    <property type="entry name" value="TonB-dep_rcpt-like"/>
</dbReference>
<dbReference type="PANTHER" id="PTHR30069">
    <property type="entry name" value="TONB-DEPENDENT OUTER MEMBRANE RECEPTOR"/>
    <property type="match status" value="1"/>
</dbReference>
<dbReference type="SUPFAM" id="SSF56935">
    <property type="entry name" value="Porins"/>
    <property type="match status" value="1"/>
</dbReference>
<proteinExistence type="predicted"/>
<keyword evidence="2" id="KW-0813">Transport</keyword>
<dbReference type="InterPro" id="IPR036942">
    <property type="entry name" value="Beta-barrel_TonB_sf"/>
</dbReference>
<evidence type="ECO:0000256" key="3">
    <source>
        <dbReference type="ARBA" id="ARBA00022452"/>
    </source>
</evidence>
<keyword evidence="4" id="KW-0812">Transmembrane</keyword>
<keyword evidence="9" id="KW-1185">Reference proteome</keyword>
<dbReference type="KEGG" id="pfer:IRI77_18095"/>
<evidence type="ECO:0000259" key="7">
    <source>
        <dbReference type="Pfam" id="PF25183"/>
    </source>
</evidence>
<comment type="subcellular location">
    <subcellularLocation>
        <location evidence="1">Cell outer membrane</location>
        <topology evidence="1">Multi-pass membrane protein</topology>
    </subcellularLocation>
</comment>
<dbReference type="GO" id="GO:0009279">
    <property type="term" value="C:cell outer membrane"/>
    <property type="evidence" value="ECO:0007669"/>
    <property type="project" value="UniProtKB-SubCell"/>
</dbReference>
<keyword evidence="6" id="KW-0998">Cell outer membrane</keyword>
<dbReference type="SUPFAM" id="SSF49464">
    <property type="entry name" value="Carboxypeptidase regulatory domain-like"/>
    <property type="match status" value="1"/>
</dbReference>
<dbReference type="Proteomes" id="UP000593892">
    <property type="component" value="Chromosome"/>
</dbReference>
<keyword evidence="3" id="KW-1134">Transmembrane beta strand</keyword>
<name>A0A7S7SMX5_PALFE</name>
<sequence>MLLAAAVFAAIPTYAQEVRASLAGVVSDPVGAPIPGVTVVLTSVERNVSTTTETNEQGNYLFPFVVSGKYTLTIERAGFKKYSRQNIILQAQDKARADVALEVGDMTQSVSVQADVSQLQTETASRSQIVSNQLIANLPTQGRNPFQIAWAMPGVVKTGDWRYLRAFDTGGMSGFSINGGKKGDNEVLIDGISNVRGNRNVIGVPSMEAVQEFKVLTNTYDSQYGRTGGGIVTIVSKSGGNAFHGTAYEYFQAEELNANQSELNSAGQKKPPMNINTFGFQASGPIFIPKVFDGRNKLFFLLSYEGLRQRSADPGAVTFPLDAWRTGNFSGLLNAQNNGVTIYDPLTTDAAGNRTPFAGNIIPSNRINPVAANVLKDYPSPNAPGTGPARINNYIYPSRWVADMNAWNGRLDYRLNDRNTVYFRYGQAPFSEYRALVWNGSNAAEPTGNAPLIRNGRNWVADWTTILSPTMTFNLRGGLARWETSSGNSFGANYNPAQLGFAANLVSQLTRFQYPRFDFSDTYQSIGSGNSVFNASPSDTYTLQPNLNVVHGNHTLKFGGEARRYHDNSNNPGASSGVYGFSRAWTQGKALQPDAISGNEIASFLLGAPNTAYVERNIDPAYRNYYFATFVQDDWRVNNRLTLNFGLRWDYEQPLVERYNRMLGAFNFATPSPLASQVSGLSLVGVPTFAGVAGQPRGAFGTDKNNWQPRIGAAYRIAPTWVMRGGYGIYYLGQNERGEAQGFSQRTDAITSTDGGYKPAVDLTNAFANQAGGLLLSPIGASQGASSFLGQSMTVNYFNRPLPYTHQFSFDIQHELPGNMLAEIGYAGNISRKLPMNVSNYNAVPAAYLGRRTAAGVIDTAWYNTRVDNPMAGRIPNNTNLNGATIPRQNLLFPFPQFSGININNLPIGGQNYNGLQTRLTKRFSRGLTFVASYSWSKTLEQLTLLNPQDLNLNDVYATRVENRSAQETDVPHKFSFAGVYELPFGRGRSLGNNMNKVADAVLGGWQLNWNLTLQSGWALDYPNAKQVVAGDGKPTDAQKAQGYLFNVDLWNDPANPGKRVAQQEPFTLRDFPTRFGSARVPGYKNIDASVAKNFRLTESIKLQFRGEMVNATNTPWFSRLASNGTNVTNANFGKLDITQRNLPRFVKLVLNLSW</sequence>
<dbReference type="Gene3D" id="2.60.40.1120">
    <property type="entry name" value="Carboxypeptidase-like, regulatory domain"/>
    <property type="match status" value="1"/>
</dbReference>
<gene>
    <name evidence="8" type="ORF">IRI77_18095</name>
</gene>
<dbReference type="GO" id="GO:0015344">
    <property type="term" value="F:siderophore uptake transmembrane transporter activity"/>
    <property type="evidence" value="ECO:0007669"/>
    <property type="project" value="TreeGrafter"/>
</dbReference>
<evidence type="ECO:0000256" key="1">
    <source>
        <dbReference type="ARBA" id="ARBA00004571"/>
    </source>
</evidence>
<protein>
    <submittedName>
        <fullName evidence="8">TonB-dependent receptor</fullName>
    </submittedName>
</protein>
<accession>A0A7S7SMX5</accession>
<evidence type="ECO:0000256" key="4">
    <source>
        <dbReference type="ARBA" id="ARBA00022692"/>
    </source>
</evidence>
<dbReference type="Pfam" id="PF25183">
    <property type="entry name" value="OMP_b-brl_4"/>
    <property type="match status" value="1"/>
</dbReference>
<dbReference type="InterPro" id="IPR057601">
    <property type="entry name" value="Oar-like_b-barrel"/>
</dbReference>
<organism evidence="8 9">
    <name type="scientific">Paludibaculum fermentans</name>
    <dbReference type="NCBI Taxonomy" id="1473598"/>
    <lineage>
        <taxon>Bacteria</taxon>
        <taxon>Pseudomonadati</taxon>
        <taxon>Acidobacteriota</taxon>
        <taxon>Terriglobia</taxon>
        <taxon>Bryobacterales</taxon>
        <taxon>Bryobacteraceae</taxon>
        <taxon>Paludibaculum</taxon>
    </lineage>
</organism>
<dbReference type="Gene3D" id="2.40.170.20">
    <property type="entry name" value="TonB-dependent receptor, beta-barrel domain"/>
    <property type="match status" value="1"/>
</dbReference>
<evidence type="ECO:0000256" key="6">
    <source>
        <dbReference type="ARBA" id="ARBA00023237"/>
    </source>
</evidence>
<dbReference type="InterPro" id="IPR008969">
    <property type="entry name" value="CarboxyPept-like_regulatory"/>
</dbReference>
<evidence type="ECO:0000313" key="9">
    <source>
        <dbReference type="Proteomes" id="UP000593892"/>
    </source>
</evidence>
<dbReference type="Pfam" id="PF13620">
    <property type="entry name" value="CarboxypepD_reg"/>
    <property type="match status" value="1"/>
</dbReference>
<evidence type="ECO:0000313" key="8">
    <source>
        <dbReference type="EMBL" id="QOY91777.1"/>
    </source>
</evidence>
<keyword evidence="8" id="KW-0675">Receptor</keyword>
<dbReference type="PANTHER" id="PTHR30069:SF46">
    <property type="entry name" value="OAR PROTEIN"/>
    <property type="match status" value="1"/>
</dbReference>
<dbReference type="GO" id="GO:0044718">
    <property type="term" value="P:siderophore transmembrane transport"/>
    <property type="evidence" value="ECO:0007669"/>
    <property type="project" value="TreeGrafter"/>
</dbReference>